<comment type="caution">
    <text evidence="7">The sequence shown here is derived from an EMBL/GenBank/DDBJ whole genome shotgun (WGS) entry which is preliminary data.</text>
</comment>
<feature type="DNA-binding region" description="DM" evidence="5">
    <location>
        <begin position="31"/>
        <end position="78"/>
    </location>
</feature>
<dbReference type="InterPro" id="IPR036407">
    <property type="entry name" value="DM_DNA-bd_sf"/>
</dbReference>
<dbReference type="SMART" id="SM00301">
    <property type="entry name" value="DM"/>
    <property type="match status" value="1"/>
</dbReference>
<accession>A0A3R7JXG1</accession>
<dbReference type="GO" id="GO:0005634">
    <property type="term" value="C:nucleus"/>
    <property type="evidence" value="ECO:0007669"/>
    <property type="project" value="UniProtKB-SubCell"/>
</dbReference>
<evidence type="ECO:0000313" key="8">
    <source>
        <dbReference type="Proteomes" id="UP000286415"/>
    </source>
</evidence>
<evidence type="ECO:0000256" key="3">
    <source>
        <dbReference type="ARBA" id="ARBA00023125"/>
    </source>
</evidence>
<dbReference type="Gene3D" id="4.10.1040.10">
    <property type="entry name" value="DM DNA-binding domain"/>
    <property type="match status" value="1"/>
</dbReference>
<name>A0A3R7JXG1_CLOSI</name>
<keyword evidence="4 5" id="KW-0539">Nucleus</keyword>
<evidence type="ECO:0000256" key="1">
    <source>
        <dbReference type="ARBA" id="ARBA00022723"/>
    </source>
</evidence>
<reference evidence="7 8" key="1">
    <citation type="journal article" date="2018" name="Biotechnol. Adv.">
        <title>Improved genomic resources and new bioinformatic workflow for the carcinogenic parasite Clonorchis sinensis: Biotechnological implications.</title>
        <authorList>
            <person name="Wang D."/>
            <person name="Korhonen P.K."/>
            <person name="Gasser R.B."/>
            <person name="Young N.D."/>
        </authorList>
    </citation>
    <scope>NUCLEOTIDE SEQUENCE [LARGE SCALE GENOMIC DNA]</scope>
    <source>
        <strain evidence="7">Cs-k2</strain>
    </source>
</reference>
<dbReference type="PANTHER" id="PTHR12322:SF53">
    <property type="entry name" value="DOUBLESEX-MAB RELATED 11E"/>
    <property type="match status" value="1"/>
</dbReference>
<protein>
    <submittedName>
        <fullName evidence="7">Doublesex- and mab-3- transcription factor A1</fullName>
    </submittedName>
</protein>
<gene>
    <name evidence="7" type="ORF">CSKR_102170</name>
</gene>
<dbReference type="InterPro" id="IPR026607">
    <property type="entry name" value="DMRT"/>
</dbReference>
<dbReference type="Pfam" id="PF00751">
    <property type="entry name" value="DM"/>
    <property type="match status" value="1"/>
</dbReference>
<dbReference type="STRING" id="79923.A0A3R7JXG1"/>
<evidence type="ECO:0000256" key="6">
    <source>
        <dbReference type="SAM" id="MobiDB-lite"/>
    </source>
</evidence>
<keyword evidence="1 5" id="KW-0479">Metal-binding</keyword>
<dbReference type="GO" id="GO:0000981">
    <property type="term" value="F:DNA-binding transcription factor activity, RNA polymerase II-specific"/>
    <property type="evidence" value="ECO:0007669"/>
    <property type="project" value="TreeGrafter"/>
</dbReference>
<evidence type="ECO:0000256" key="4">
    <source>
        <dbReference type="ARBA" id="ARBA00023242"/>
    </source>
</evidence>
<dbReference type="SUPFAM" id="SSF82927">
    <property type="entry name" value="Cysteine-rich DNA binding domain, (DM domain)"/>
    <property type="match status" value="1"/>
</dbReference>
<dbReference type="Proteomes" id="UP000286415">
    <property type="component" value="Unassembled WGS sequence"/>
</dbReference>
<feature type="region of interest" description="Disordered" evidence="6">
    <location>
        <begin position="308"/>
        <end position="327"/>
    </location>
</feature>
<dbReference type="GO" id="GO:0046872">
    <property type="term" value="F:metal ion binding"/>
    <property type="evidence" value="ECO:0007669"/>
    <property type="project" value="UniProtKB-KW"/>
</dbReference>
<dbReference type="PANTHER" id="PTHR12322">
    <property type="entry name" value="DOUBLESEX AND MAB-3 RELATED TRANSCRIPTION FACTOR DMRT"/>
    <property type="match status" value="1"/>
</dbReference>
<evidence type="ECO:0000256" key="5">
    <source>
        <dbReference type="PROSITE-ProRule" id="PRU00070"/>
    </source>
</evidence>
<dbReference type="InterPro" id="IPR001275">
    <property type="entry name" value="DM_DNA-bd"/>
</dbReference>
<feature type="compositionally biased region" description="Polar residues" evidence="6">
    <location>
        <begin position="311"/>
        <end position="327"/>
    </location>
</feature>
<dbReference type="AlphaFoldDB" id="A0A3R7JXG1"/>
<evidence type="ECO:0000256" key="2">
    <source>
        <dbReference type="ARBA" id="ARBA00022833"/>
    </source>
</evidence>
<dbReference type="FunFam" id="4.10.1040.10:FF:000001">
    <property type="entry name" value="doublesex- and mab-3-related transcription factor 1"/>
    <property type="match status" value="1"/>
</dbReference>
<proteinExistence type="predicted"/>
<comment type="subcellular location">
    <subcellularLocation>
        <location evidence="5">Nucleus</location>
    </subcellularLocation>
</comment>
<dbReference type="OrthoDB" id="6162476at2759"/>
<evidence type="ECO:0000313" key="7">
    <source>
        <dbReference type="EMBL" id="KAG5452741.1"/>
    </source>
</evidence>
<dbReference type="InParanoid" id="A0A3R7JXG1"/>
<dbReference type="PROSITE" id="PS50809">
    <property type="entry name" value="DM_2"/>
    <property type="match status" value="1"/>
</dbReference>
<dbReference type="GO" id="GO:0000978">
    <property type="term" value="F:RNA polymerase II cis-regulatory region sequence-specific DNA binding"/>
    <property type="evidence" value="ECO:0007669"/>
    <property type="project" value="TreeGrafter"/>
</dbReference>
<sequence length="346" mass="38605">MRNKSDSPRASNTRNSGYNEFGATPLRVPKCTRCRNHGVVSSLRGHKRNCRWKNCRCSACLLVVERQRVMAAQVALRRSQMAEFSRIRHADRRNCFDLTQTTEILQTEKKLFNVLPDQPHFVCCSPTTSNREMSDESPVQAILRRRLAPSPETTPILLPMSIPPQPIVEPYAMEKTSTSPLSHRRFTNPDSFPSVTSVGGDMLTSRKDGHTSPDIWKNLIQWILSIQARDVTVTSAMEPNTAGLLTEPPTQPWATVMQSGMWFTEVDASIHSRANAIDWPDQCALEHPGDDSMEMNPNGPMSYKVELPDGTSDTCGSPSHQSNASDRTMSVNSFSVASLLERSIFG</sequence>
<reference evidence="7 8" key="2">
    <citation type="journal article" date="2021" name="Genomics">
        <title>High-quality reference genome for Clonorchis sinensis.</title>
        <authorList>
            <person name="Young N.D."/>
            <person name="Stroehlein A.J."/>
            <person name="Kinkar L."/>
            <person name="Wang T."/>
            <person name="Sohn W.M."/>
            <person name="Chang B.C.H."/>
            <person name="Kaur P."/>
            <person name="Weisz D."/>
            <person name="Dudchenko O."/>
            <person name="Aiden E.L."/>
            <person name="Korhonen P.K."/>
            <person name="Gasser R.B."/>
        </authorList>
    </citation>
    <scope>NUCLEOTIDE SEQUENCE [LARGE SCALE GENOMIC DNA]</scope>
    <source>
        <strain evidence="7">Cs-k2</strain>
    </source>
</reference>
<dbReference type="EMBL" id="NIRI02000013">
    <property type="protein sequence ID" value="KAG5452741.1"/>
    <property type="molecule type" value="Genomic_DNA"/>
</dbReference>
<keyword evidence="2 5" id="KW-0862">Zinc</keyword>
<dbReference type="GO" id="GO:0007548">
    <property type="term" value="P:sex differentiation"/>
    <property type="evidence" value="ECO:0007669"/>
    <property type="project" value="TreeGrafter"/>
</dbReference>
<dbReference type="PROSITE" id="PS40000">
    <property type="entry name" value="DM_1"/>
    <property type="match status" value="1"/>
</dbReference>
<keyword evidence="3 5" id="KW-0238">DNA-binding</keyword>
<organism evidence="7 8">
    <name type="scientific">Clonorchis sinensis</name>
    <name type="common">Chinese liver fluke</name>
    <dbReference type="NCBI Taxonomy" id="79923"/>
    <lineage>
        <taxon>Eukaryota</taxon>
        <taxon>Metazoa</taxon>
        <taxon>Spiralia</taxon>
        <taxon>Lophotrochozoa</taxon>
        <taxon>Platyhelminthes</taxon>
        <taxon>Trematoda</taxon>
        <taxon>Digenea</taxon>
        <taxon>Opisthorchiida</taxon>
        <taxon>Opisthorchiata</taxon>
        <taxon>Opisthorchiidae</taxon>
        <taxon>Clonorchis</taxon>
    </lineage>
</organism>
<keyword evidence="8" id="KW-1185">Reference proteome</keyword>